<dbReference type="PRINTS" id="PR00506">
    <property type="entry name" value="D21N6MTFRASE"/>
</dbReference>
<organism evidence="7 8">
    <name type="scientific">Anaerosalibacter bizertensis</name>
    <dbReference type="NCBI Taxonomy" id="932217"/>
    <lineage>
        <taxon>Bacteria</taxon>
        <taxon>Bacillati</taxon>
        <taxon>Bacillota</taxon>
        <taxon>Tissierellia</taxon>
        <taxon>Tissierellales</taxon>
        <taxon>Sporanaerobacteraceae</taxon>
        <taxon>Anaerosalibacter</taxon>
    </lineage>
</organism>
<sequence>MEKINGESMDIERENIKRLKEIFPEVFTEDKIDFEKLQLILGEDIEESEERYSFNWNGKRDAIRLSQTPTTGTLRPDKDNSKNWDETENLYIEGDNLEVLKLLQKSYHGKIKMIYIDPPYNTGKDFVYKDNYRDNMKNYLEFTEQVDEEGHKLSTNTDTSGRYHTDWLNMMYPRLRLARNLLTDDGVIFISIDDNEVHNLRKICDEVFGEDNFVANFIWQKTYSTKNNNKYVSEDHDYILCFSKDIGKINQFNRLARTKESDRYYKYDDNDGRGLYRLDNITAAGQRGYDIEYNGKTYKEPYPSGWRFKEETMYKLIKDNRIYLPEDADKRPQVKRYLNEQEGLISKTILPYELVGHTDSANRKLFNLLQDKLFDYPKPVELMKYLCALVSNKDSIILDFFSGSSTTAHAVMDLNAEDGGNRKFIMVQLPEPTDEKSEAYKAGYKTIADIGRERIRRAGDKILEDNKDKEGIEDLDIGFKSFKLDSSNIKEWNPEYMDKDFTMENLVNNFVPNRNEEDILYEIILKYGIDLTAPIEEHKVNGKTIYNVGFGAIYICLDNHIDNDVVEEILKLNEENKMPNPMVVFKDTGFKNDEIKLNAKLSLNDNGIEEVVSI</sequence>
<dbReference type="InterPro" id="IPR002941">
    <property type="entry name" value="DNA_methylase_N4/N6"/>
</dbReference>
<evidence type="ECO:0000259" key="6">
    <source>
        <dbReference type="Pfam" id="PF01555"/>
    </source>
</evidence>
<name>A0A844FIT5_9FIRM</name>
<keyword evidence="2 7" id="KW-0489">Methyltransferase</keyword>
<dbReference type="SUPFAM" id="SSF53335">
    <property type="entry name" value="S-adenosyl-L-methionine-dependent methyltransferases"/>
    <property type="match status" value="1"/>
</dbReference>
<reference evidence="7 8" key="1">
    <citation type="submission" date="2019-08" db="EMBL/GenBank/DDBJ databases">
        <title>In-depth cultivation of the pig gut microbiome towards novel bacterial diversity and tailored functional studies.</title>
        <authorList>
            <person name="Wylensek D."/>
            <person name="Hitch T.C.A."/>
            <person name="Clavel T."/>
        </authorList>
    </citation>
    <scope>NUCLEOTIDE SEQUENCE [LARGE SCALE GENOMIC DNA]</scope>
    <source>
        <strain evidence="7 8">Med78-601-WT-4W-RMD-3</strain>
    </source>
</reference>
<accession>A0A844FIT5</accession>
<keyword evidence="3 7" id="KW-0808">Transferase</keyword>
<keyword evidence="4" id="KW-0949">S-adenosyl-L-methionine</keyword>
<comment type="similarity">
    <text evidence="1">Belongs to the N(4)/N(6)-methyltransferase family.</text>
</comment>
<dbReference type="PROSITE" id="PS00092">
    <property type="entry name" value="N6_MTASE"/>
    <property type="match status" value="1"/>
</dbReference>
<evidence type="ECO:0000256" key="2">
    <source>
        <dbReference type="ARBA" id="ARBA00022603"/>
    </source>
</evidence>
<evidence type="ECO:0000256" key="3">
    <source>
        <dbReference type="ARBA" id="ARBA00022679"/>
    </source>
</evidence>
<proteinExistence type="inferred from homology"/>
<dbReference type="GO" id="GO:0032259">
    <property type="term" value="P:methylation"/>
    <property type="evidence" value="ECO:0007669"/>
    <property type="project" value="UniProtKB-KW"/>
</dbReference>
<dbReference type="GO" id="GO:0009307">
    <property type="term" value="P:DNA restriction-modification system"/>
    <property type="evidence" value="ECO:0007669"/>
    <property type="project" value="UniProtKB-KW"/>
</dbReference>
<dbReference type="PIRSF" id="PIRSF015855">
    <property type="entry name" value="TypeIII_Mtase_mKpnI"/>
    <property type="match status" value="1"/>
</dbReference>
<evidence type="ECO:0000256" key="4">
    <source>
        <dbReference type="ARBA" id="ARBA00022691"/>
    </source>
</evidence>
<dbReference type="InterPro" id="IPR002295">
    <property type="entry name" value="N4/N6-MTase_EcoPI_Mod-like"/>
</dbReference>
<dbReference type="RefSeq" id="WP_154484696.1">
    <property type="nucleotide sequence ID" value="NZ_VULR01000014.1"/>
</dbReference>
<feature type="domain" description="DNA methylase N-4/N-6" evidence="6">
    <location>
        <begin position="111"/>
        <end position="417"/>
    </location>
</feature>
<dbReference type="Gene3D" id="3.40.50.150">
    <property type="entry name" value="Vaccinia Virus protein VP39"/>
    <property type="match status" value="1"/>
</dbReference>
<gene>
    <name evidence="7" type="ORF">FYJ27_09835</name>
</gene>
<evidence type="ECO:0000256" key="5">
    <source>
        <dbReference type="ARBA" id="ARBA00022747"/>
    </source>
</evidence>
<dbReference type="OrthoDB" id="9800801at2"/>
<dbReference type="GO" id="GO:0003677">
    <property type="term" value="F:DNA binding"/>
    <property type="evidence" value="ECO:0007669"/>
    <property type="project" value="InterPro"/>
</dbReference>
<keyword evidence="5" id="KW-0680">Restriction system</keyword>
<protein>
    <submittedName>
        <fullName evidence="7">Site-specific DNA-methyltransferase</fullName>
    </submittedName>
</protein>
<evidence type="ECO:0000256" key="1">
    <source>
        <dbReference type="ARBA" id="ARBA00006594"/>
    </source>
</evidence>
<dbReference type="InterPro" id="IPR002052">
    <property type="entry name" value="DNA_methylase_N6_adenine_CS"/>
</dbReference>
<comment type="caution">
    <text evidence="7">The sequence shown here is derived from an EMBL/GenBank/DDBJ whole genome shotgun (WGS) entry which is preliminary data.</text>
</comment>
<evidence type="ECO:0000313" key="7">
    <source>
        <dbReference type="EMBL" id="MSS44023.1"/>
    </source>
</evidence>
<dbReference type="AlphaFoldDB" id="A0A844FIT5"/>
<dbReference type="Proteomes" id="UP000462760">
    <property type="component" value="Unassembled WGS sequence"/>
</dbReference>
<dbReference type="Pfam" id="PF01555">
    <property type="entry name" value="N6_N4_Mtase"/>
    <property type="match status" value="1"/>
</dbReference>
<dbReference type="InterPro" id="IPR029063">
    <property type="entry name" value="SAM-dependent_MTases_sf"/>
</dbReference>
<evidence type="ECO:0000313" key="8">
    <source>
        <dbReference type="Proteomes" id="UP000462760"/>
    </source>
</evidence>
<dbReference type="GO" id="GO:0008170">
    <property type="term" value="F:N-methyltransferase activity"/>
    <property type="evidence" value="ECO:0007669"/>
    <property type="project" value="InterPro"/>
</dbReference>
<dbReference type="EMBL" id="VULR01000014">
    <property type="protein sequence ID" value="MSS44023.1"/>
    <property type="molecule type" value="Genomic_DNA"/>
</dbReference>